<dbReference type="Pfam" id="PF03083">
    <property type="entry name" value="MtN3_slv"/>
    <property type="match status" value="1"/>
</dbReference>
<dbReference type="HOGENOM" id="CLU_163406_1_0_9"/>
<name>D5GZ40_LACCS</name>
<sequence length="88" mass="9920">MKKQDKYFLIIGRIASIMSVLMYVSYIAQIIANFQGQKGNPIQPFVAALNSTLWVLYGWMNPVKRDWPIIIANIPGIFLGFITGITSL</sequence>
<protein>
    <submittedName>
        <fullName evidence="2">Small conserved membrane protein</fullName>
    </submittedName>
</protein>
<accession>D5GZ40</accession>
<dbReference type="PATRIC" id="fig|748671.3.peg.1577"/>
<reference key="2">
    <citation type="submission" date="2010-03" db="EMBL/GenBank/DDBJ databases">
        <title>Genome Sequence of Lactobacillus crispatus ST1.</title>
        <authorList>
            <person name="Ojala T."/>
            <person name="Kuparinen V."/>
            <person name="Koskinen J.P."/>
            <person name="Alatalo E."/>
            <person name="Holm L."/>
            <person name="Auvinen P."/>
            <person name="Edelman S."/>
            <person name="Westerlund-Wikstroem B."/>
            <person name="Korhonen T.K."/>
            <person name="Paulin L."/>
            <person name="Kankainen M."/>
        </authorList>
    </citation>
    <scope>NUCLEOTIDE SEQUENCE</scope>
    <source>
        <strain>ST1</strain>
    </source>
</reference>
<evidence type="ECO:0000256" key="1">
    <source>
        <dbReference type="SAM" id="Phobius"/>
    </source>
</evidence>
<dbReference type="eggNOG" id="COG4095">
    <property type="taxonomic scope" value="Bacteria"/>
</dbReference>
<dbReference type="InterPro" id="IPR004316">
    <property type="entry name" value="SWEET_rpt"/>
</dbReference>
<dbReference type="KEGG" id="lcr:LCRIS_01602"/>
<evidence type="ECO:0000313" key="3">
    <source>
        <dbReference type="Proteomes" id="UP000002371"/>
    </source>
</evidence>
<keyword evidence="1" id="KW-1133">Transmembrane helix</keyword>
<keyword evidence="1" id="KW-0812">Transmembrane</keyword>
<dbReference type="Gene3D" id="1.20.1280.290">
    <property type="match status" value="1"/>
</dbReference>
<dbReference type="AlphaFoldDB" id="D5GZ40"/>
<keyword evidence="1" id="KW-0472">Membrane</keyword>
<organism evidence="2 3">
    <name type="scientific">Lactobacillus crispatus (strain ST1)</name>
    <dbReference type="NCBI Taxonomy" id="748671"/>
    <lineage>
        <taxon>Bacteria</taxon>
        <taxon>Bacillati</taxon>
        <taxon>Bacillota</taxon>
        <taxon>Bacilli</taxon>
        <taxon>Lactobacillales</taxon>
        <taxon>Lactobacillaceae</taxon>
        <taxon>Lactobacillus</taxon>
    </lineage>
</organism>
<feature type="transmembrane region" description="Helical" evidence="1">
    <location>
        <begin position="67"/>
        <end position="86"/>
    </location>
</feature>
<evidence type="ECO:0000313" key="2">
    <source>
        <dbReference type="EMBL" id="CBL51049.1"/>
    </source>
</evidence>
<dbReference type="Proteomes" id="UP000002371">
    <property type="component" value="Chromosome"/>
</dbReference>
<feature type="transmembrane region" description="Helical" evidence="1">
    <location>
        <begin position="7"/>
        <end position="30"/>
    </location>
</feature>
<proteinExistence type="predicted"/>
<reference evidence="2 3" key="1">
    <citation type="journal article" date="2010" name="J. Bacteriol.">
        <title>Genome sequence of Lactobacillus crispatus ST1.</title>
        <authorList>
            <person name="Ojala T."/>
            <person name="Kuparinen V."/>
            <person name="Koskinen J.P."/>
            <person name="Alatalo E."/>
            <person name="Holm L."/>
            <person name="Auvinen P."/>
            <person name="Edelman S."/>
            <person name="Westerlund-Wikstrom B."/>
            <person name="Korhonen T.K."/>
            <person name="Paulin L."/>
            <person name="Kankainen M."/>
        </authorList>
    </citation>
    <scope>NUCLEOTIDE SEQUENCE [LARGE SCALE GENOMIC DNA]</scope>
    <source>
        <strain evidence="2 3">ST1</strain>
    </source>
</reference>
<gene>
    <name evidence="2" type="ordered locus">LCRIS_01602</name>
</gene>
<dbReference type="GO" id="GO:0016020">
    <property type="term" value="C:membrane"/>
    <property type="evidence" value="ECO:0007669"/>
    <property type="project" value="InterPro"/>
</dbReference>
<dbReference type="EMBL" id="FN692037">
    <property type="protein sequence ID" value="CBL51049.1"/>
    <property type="molecule type" value="Genomic_DNA"/>
</dbReference>
<feature type="transmembrane region" description="Helical" evidence="1">
    <location>
        <begin position="42"/>
        <end position="60"/>
    </location>
</feature>
<dbReference type="RefSeq" id="WP_013086753.1">
    <property type="nucleotide sequence ID" value="NC_014106.1"/>
</dbReference>